<name>A0A1I3PIS0_9BACL</name>
<reference evidence="2" key="1">
    <citation type="submission" date="2016-10" db="EMBL/GenBank/DDBJ databases">
        <authorList>
            <person name="Varghese N."/>
            <person name="Submissions S."/>
        </authorList>
    </citation>
    <scope>NUCLEOTIDE SEQUENCE [LARGE SCALE GENOMIC DNA]</scope>
    <source>
        <strain evidence="2">OK042</strain>
    </source>
</reference>
<organism evidence="1 2">
    <name type="scientific">Brevibacillus centrosporus</name>
    <dbReference type="NCBI Taxonomy" id="54910"/>
    <lineage>
        <taxon>Bacteria</taxon>
        <taxon>Bacillati</taxon>
        <taxon>Bacillota</taxon>
        <taxon>Bacilli</taxon>
        <taxon>Bacillales</taxon>
        <taxon>Paenibacillaceae</taxon>
        <taxon>Brevibacillus</taxon>
    </lineage>
</organism>
<proteinExistence type="predicted"/>
<evidence type="ECO:0000313" key="2">
    <source>
        <dbReference type="Proteomes" id="UP000198915"/>
    </source>
</evidence>
<dbReference type="EMBL" id="FORT01000002">
    <property type="protein sequence ID" value="SFJ21373.1"/>
    <property type="molecule type" value="Genomic_DNA"/>
</dbReference>
<dbReference type="Gene3D" id="3.90.79.10">
    <property type="entry name" value="Nucleoside Triphosphate Pyrophosphohydrolase"/>
    <property type="match status" value="1"/>
</dbReference>
<dbReference type="AlphaFoldDB" id="A0A1I3PIS0"/>
<accession>A0A1I3PIS0</accession>
<gene>
    <name evidence="1" type="ORF">SAMN05518846_102388</name>
</gene>
<sequence length="252" mass="28245">MKIQWHFPREPGRQLLIFRKADFSVIQKSGNEYVNNIRQQIGRHGRNDGRGLDGRKGESDFKITNEVIVTAGVYVRVQGRFPFQIGPNRAGTALGIVRLGGHREGRETGWQCAAREAHEEASLQVSPVPPPRTYWYETAVADTPALFEGAWLEEGVAPILIGRHLNRHNMTPIYLAVSQDKPVPAHETKGLLLLSPEEISTILSKEITLGQYLDAGGKALLRVDLPLNGRLQPFPHLRLLHWVLTQHPEILS</sequence>
<evidence type="ECO:0000313" key="1">
    <source>
        <dbReference type="EMBL" id="SFJ21373.1"/>
    </source>
</evidence>
<dbReference type="Proteomes" id="UP000198915">
    <property type="component" value="Unassembled WGS sequence"/>
</dbReference>
<dbReference type="STRING" id="1884381.SAMN05518846_102388"/>
<keyword evidence="2" id="KW-1185">Reference proteome</keyword>
<dbReference type="RefSeq" id="WP_092266875.1">
    <property type="nucleotide sequence ID" value="NZ_BJOE01000018.1"/>
</dbReference>
<protein>
    <recommendedName>
        <fullName evidence="3">NUDIX domain-containing protein</fullName>
    </recommendedName>
</protein>
<dbReference type="InterPro" id="IPR015797">
    <property type="entry name" value="NUDIX_hydrolase-like_dom_sf"/>
</dbReference>
<evidence type="ECO:0008006" key="3">
    <source>
        <dbReference type="Google" id="ProtNLM"/>
    </source>
</evidence>
<dbReference type="SUPFAM" id="SSF55811">
    <property type="entry name" value="Nudix"/>
    <property type="match status" value="1"/>
</dbReference>